<dbReference type="Proteomes" id="UP000199582">
    <property type="component" value="Unassembled WGS sequence"/>
</dbReference>
<evidence type="ECO:0000259" key="3">
    <source>
        <dbReference type="Pfam" id="PF02371"/>
    </source>
</evidence>
<dbReference type="PANTHER" id="PTHR33055:SF3">
    <property type="entry name" value="PUTATIVE TRANSPOSASE FOR IS117-RELATED"/>
    <property type="match status" value="1"/>
</dbReference>
<sequence>MFEVSTVGVDLAKNVIQVHGVDTDGKSVLRRQLRRNQFLSFFEGRPSCLIGMEACSGAHHWGRRLQEMGHEVRLMPPSYVKPYVKRGKTDAADAEAICEAVTRPSMRFVPVKSEADSAALVLHRARDFLVGQVTQTGNAIRAHMAEFGIVTAKGSTRVADLAEELDTLPEAARLPLRALFDQLAATQARIDQLTGEIEEVHRQNDVSRRLASIPGVGVLTATAIAATTPDVGNFSSARDYAAWLGLTPKQHSTGGKPRSGGISKMGNRYIRRLLYLGAMAQIMVRRRSRHPETDWLARKLATKETRVVAIALANRMARTIYALLRDGTSYRPRVGVMPA</sequence>
<dbReference type="InterPro" id="IPR003346">
    <property type="entry name" value="Transposase_20"/>
</dbReference>
<dbReference type="GO" id="GO:0004803">
    <property type="term" value="F:transposase activity"/>
    <property type="evidence" value="ECO:0007669"/>
    <property type="project" value="InterPro"/>
</dbReference>
<name>A0A1H7XFH2_9RHOB</name>
<dbReference type="PANTHER" id="PTHR33055">
    <property type="entry name" value="TRANSPOSASE FOR INSERTION SEQUENCE ELEMENT IS1111A"/>
    <property type="match status" value="1"/>
</dbReference>
<feature type="coiled-coil region" evidence="1">
    <location>
        <begin position="176"/>
        <end position="203"/>
    </location>
</feature>
<keyword evidence="1" id="KW-0175">Coiled coil</keyword>
<organism evidence="4 5">
    <name type="scientific">Roseovarius azorensis</name>
    <dbReference type="NCBI Taxonomy" id="1287727"/>
    <lineage>
        <taxon>Bacteria</taxon>
        <taxon>Pseudomonadati</taxon>
        <taxon>Pseudomonadota</taxon>
        <taxon>Alphaproteobacteria</taxon>
        <taxon>Rhodobacterales</taxon>
        <taxon>Roseobacteraceae</taxon>
        <taxon>Roseovarius</taxon>
    </lineage>
</organism>
<evidence type="ECO:0000256" key="1">
    <source>
        <dbReference type="SAM" id="Coils"/>
    </source>
</evidence>
<proteinExistence type="predicted"/>
<dbReference type="OrthoDB" id="8261795at2"/>
<keyword evidence="5" id="KW-1185">Reference proteome</keyword>
<evidence type="ECO:0000313" key="5">
    <source>
        <dbReference type="Proteomes" id="UP000199582"/>
    </source>
</evidence>
<gene>
    <name evidence="4" type="ORF">SAMN05443999_12023</name>
</gene>
<feature type="domain" description="Transposase IS110-like N-terminal" evidence="2">
    <location>
        <begin position="7"/>
        <end position="146"/>
    </location>
</feature>
<dbReference type="InterPro" id="IPR047650">
    <property type="entry name" value="Transpos_IS110"/>
</dbReference>
<dbReference type="RefSeq" id="WP_093039269.1">
    <property type="nucleotide sequence ID" value="NZ_FOAG01000020.1"/>
</dbReference>
<dbReference type="GO" id="GO:0003677">
    <property type="term" value="F:DNA binding"/>
    <property type="evidence" value="ECO:0007669"/>
    <property type="project" value="InterPro"/>
</dbReference>
<reference evidence="4 5" key="1">
    <citation type="submission" date="2016-10" db="EMBL/GenBank/DDBJ databases">
        <authorList>
            <person name="de Groot N.N."/>
        </authorList>
    </citation>
    <scope>NUCLEOTIDE SEQUENCE [LARGE SCALE GENOMIC DNA]</scope>
    <source>
        <strain evidence="4 5">DSM 100674</strain>
    </source>
</reference>
<dbReference type="InterPro" id="IPR002525">
    <property type="entry name" value="Transp_IS110-like_N"/>
</dbReference>
<accession>A0A1H7XFH2</accession>
<evidence type="ECO:0000313" key="4">
    <source>
        <dbReference type="EMBL" id="SEM32364.1"/>
    </source>
</evidence>
<protein>
    <submittedName>
        <fullName evidence="4">Transposase</fullName>
    </submittedName>
</protein>
<dbReference type="Pfam" id="PF02371">
    <property type="entry name" value="Transposase_20"/>
    <property type="match status" value="1"/>
</dbReference>
<dbReference type="Pfam" id="PF01548">
    <property type="entry name" value="DEDD_Tnp_IS110"/>
    <property type="match status" value="1"/>
</dbReference>
<dbReference type="GO" id="GO:0006313">
    <property type="term" value="P:DNA transposition"/>
    <property type="evidence" value="ECO:0007669"/>
    <property type="project" value="InterPro"/>
</dbReference>
<feature type="domain" description="Transposase IS116/IS110/IS902 C-terminal" evidence="3">
    <location>
        <begin position="208"/>
        <end position="289"/>
    </location>
</feature>
<dbReference type="AlphaFoldDB" id="A0A1H7XFH2"/>
<evidence type="ECO:0000259" key="2">
    <source>
        <dbReference type="Pfam" id="PF01548"/>
    </source>
</evidence>
<dbReference type="NCBIfam" id="NF033542">
    <property type="entry name" value="transpos_IS110"/>
    <property type="match status" value="1"/>
</dbReference>
<dbReference type="EMBL" id="FOAG01000020">
    <property type="protein sequence ID" value="SEM32364.1"/>
    <property type="molecule type" value="Genomic_DNA"/>
</dbReference>